<dbReference type="Proteomes" id="UP000249493">
    <property type="component" value="Unassembled WGS sequence"/>
</dbReference>
<gene>
    <name evidence="4" type="ORF">DOZ80_10410</name>
</gene>
<dbReference type="InterPro" id="IPR043129">
    <property type="entry name" value="ATPase_NBD"/>
</dbReference>
<evidence type="ECO:0000259" key="2">
    <source>
        <dbReference type="Pfam" id="PF05378"/>
    </source>
</evidence>
<dbReference type="GO" id="GO:0006749">
    <property type="term" value="P:glutathione metabolic process"/>
    <property type="evidence" value="ECO:0007669"/>
    <property type="project" value="TreeGrafter"/>
</dbReference>
<dbReference type="EMBL" id="QLIN01000003">
    <property type="protein sequence ID" value="RAI70872.1"/>
    <property type="molecule type" value="Genomic_DNA"/>
</dbReference>
<dbReference type="Pfam" id="PF19278">
    <property type="entry name" value="Hydant_A_C"/>
    <property type="match status" value="1"/>
</dbReference>
<feature type="domain" description="Hydantoinase A/oxoprolinase" evidence="1">
    <location>
        <begin position="235"/>
        <end position="525"/>
    </location>
</feature>
<dbReference type="GO" id="GO:0017168">
    <property type="term" value="F:5-oxoprolinase (ATP-hydrolyzing) activity"/>
    <property type="evidence" value="ECO:0007669"/>
    <property type="project" value="TreeGrafter"/>
</dbReference>
<dbReference type="Pfam" id="PF05378">
    <property type="entry name" value="Hydant_A_N"/>
    <property type="match status" value="1"/>
</dbReference>
<dbReference type="AlphaFoldDB" id="A0A327N788"/>
<dbReference type="InterPro" id="IPR002821">
    <property type="entry name" value="Hydantoinase_A"/>
</dbReference>
<dbReference type="PANTHER" id="PTHR11365">
    <property type="entry name" value="5-OXOPROLINASE RELATED"/>
    <property type="match status" value="1"/>
</dbReference>
<reference evidence="4 5" key="1">
    <citation type="submission" date="2018-06" db="EMBL/GenBank/DDBJ databases">
        <authorList>
            <person name="Zhirakovskaya E."/>
        </authorList>
    </citation>
    <scope>NUCLEOTIDE SEQUENCE [LARGE SCALE GENOMIC DNA]</scope>
    <source>
        <strain evidence="4 5">LY3</strain>
    </source>
</reference>
<proteinExistence type="predicted"/>
<feature type="domain" description="Acetophenone carboxylase-like C-terminal" evidence="3">
    <location>
        <begin position="568"/>
        <end position="706"/>
    </location>
</feature>
<dbReference type="InterPro" id="IPR049517">
    <property type="entry name" value="ACX-like_C"/>
</dbReference>
<dbReference type="InterPro" id="IPR045079">
    <property type="entry name" value="Oxoprolinase-like"/>
</dbReference>
<name>A0A327N788_PSEFL</name>
<accession>A0A327N788</accession>
<evidence type="ECO:0000313" key="5">
    <source>
        <dbReference type="Proteomes" id="UP000249493"/>
    </source>
</evidence>
<protein>
    <submittedName>
        <fullName evidence="4">Hydantoinase/oxoprolinase family protein</fullName>
    </submittedName>
</protein>
<feature type="domain" description="Hydantoinase/oxoprolinase N-terminal" evidence="2">
    <location>
        <begin position="33"/>
        <end position="213"/>
    </location>
</feature>
<sequence>MAAAIAAFLTQEPTQKVKALSLKTSSRSNEMYRISVDTGGTFTDVVVTDDKGRLFIGKALTTPERSFSGLSAAIANAADQIGITFETLMAETRLLVYGTTRATNAIIERKTAKTALLVTKGFPDTLIYRNGGKLNSSQINAAVSPPFVPRHLTFEIPERINAEGGIERALDVEATRSILEELKKRDIEAVAVSFLWSIANSAHEREVGQLIEATLPGIPYTLSSELNPVIREYPRTSSTAIDASLKPLMQTHLSAIRSDMNAAGFRGELLVSASSGGVMHIEDMARKPIYMAKSGPAMAPLAGIAYTQSEGLKDDIIIVDTGGTTFDVSLIRAGTVKYSRDTWINGQLSGTLLGIATVDIRSVGAGGGSIAWIDSGGLLRVGPRSAGSVPGPACYGKGGTFPTVTDSAVALGYIDPDRFLGGRMKLDKSAAVAAITPIARSIGKSVEETAAAILKLASETMIKAIEDITINDGVHPADSVLVAGGGAAGLNILSIAKSLNSKSVIIPKTAGAISASGGQFSDVAIDFSGSCFTSTLQYEKEKVQALLKDLSVRADDFEGDLKRRGITNFTRRIYVQARYERQQFEMEIELPIEWIDAGEDLSVLREIYDSQCKRLYGFSRADAPIETITWRLRVVADLPQPELTWAGPKEGSMDIRTTKAYFDGHGLIDTCVYNGTTIPLETVIEGPAIIEEPTTTVVVDPGITGKLSANGNYIFSFGA</sequence>
<organism evidence="4 5">
    <name type="scientific">Pseudomonas fluorescens</name>
    <dbReference type="NCBI Taxonomy" id="294"/>
    <lineage>
        <taxon>Bacteria</taxon>
        <taxon>Pseudomonadati</taxon>
        <taxon>Pseudomonadota</taxon>
        <taxon>Gammaproteobacteria</taxon>
        <taxon>Pseudomonadales</taxon>
        <taxon>Pseudomonadaceae</taxon>
        <taxon>Pseudomonas</taxon>
    </lineage>
</organism>
<dbReference type="Pfam" id="PF01968">
    <property type="entry name" value="Hydantoinase_A"/>
    <property type="match status" value="1"/>
</dbReference>
<evidence type="ECO:0000259" key="3">
    <source>
        <dbReference type="Pfam" id="PF19278"/>
    </source>
</evidence>
<evidence type="ECO:0000313" key="4">
    <source>
        <dbReference type="EMBL" id="RAI70872.1"/>
    </source>
</evidence>
<evidence type="ECO:0000259" key="1">
    <source>
        <dbReference type="Pfam" id="PF01968"/>
    </source>
</evidence>
<dbReference type="GO" id="GO:0005829">
    <property type="term" value="C:cytosol"/>
    <property type="evidence" value="ECO:0007669"/>
    <property type="project" value="TreeGrafter"/>
</dbReference>
<comment type="caution">
    <text evidence="4">The sequence shown here is derived from an EMBL/GenBank/DDBJ whole genome shotgun (WGS) entry which is preliminary data.</text>
</comment>
<dbReference type="PANTHER" id="PTHR11365:SF23">
    <property type="entry name" value="HYPOTHETICAL 5-OXOPROLINASE (EUROFUNG)-RELATED"/>
    <property type="match status" value="1"/>
</dbReference>
<dbReference type="InterPro" id="IPR008040">
    <property type="entry name" value="Hydant_A_N"/>
</dbReference>
<dbReference type="SUPFAM" id="SSF53067">
    <property type="entry name" value="Actin-like ATPase domain"/>
    <property type="match status" value="1"/>
</dbReference>